<dbReference type="Proteomes" id="UP000885264">
    <property type="component" value="Unassembled WGS sequence"/>
</dbReference>
<reference evidence="4" key="2">
    <citation type="submission" date="2018-10" db="EMBL/GenBank/DDBJ databases">
        <authorList>
            <consortium name="PulseNet: The National Subtyping Network for Foodborne Disease Surveillance"/>
            <person name="Tarr C.L."/>
            <person name="Trees E."/>
            <person name="Katz L.S."/>
            <person name="Carleton-Romer H.A."/>
            <person name="Stroika S."/>
            <person name="Kucerova Z."/>
            <person name="Roache K.F."/>
            <person name="Sabol A.L."/>
            <person name="Besser J."/>
            <person name="Gerner-Smidt P."/>
        </authorList>
    </citation>
    <scope>NUCLEOTIDE SEQUENCE [LARGE SCALE GENOMIC DNA]</scope>
    <source>
        <strain evidence="3">08-0470</strain>
        <strain evidence="4">PNUSAS059279</strain>
        <strain evidence="6">PNUSAS059687</strain>
        <strain evidence="5">PNUSAS059688</strain>
    </source>
</reference>
<dbReference type="Proteomes" id="UP000839513">
    <property type="component" value="Unassembled WGS sequence"/>
</dbReference>
<dbReference type="InterPro" id="IPR038703">
    <property type="entry name" value="YebF/Cmi_sf"/>
</dbReference>
<dbReference type="AlphaFoldDB" id="A0A344SQV4"/>
<dbReference type="EMBL" id="RTRY01000055">
    <property type="protein sequence ID" value="MJX49882.1"/>
    <property type="molecule type" value="Genomic_DNA"/>
</dbReference>
<protein>
    <submittedName>
        <fullName evidence="4">Uncharacterized protein</fullName>
    </submittedName>
</protein>
<reference evidence="7" key="1">
    <citation type="submission" date="2018-07" db="EMBL/GenBank/DDBJ databases">
        <authorList>
            <consortium name="GenomeTrakr network: Whole genome sequencing for foodborne pathogen traceback"/>
        </authorList>
    </citation>
    <scope>NUCLEOTIDE SEQUENCE [LARGE SCALE GENOMIC DNA]</scope>
    <source>
        <strain evidence="7">FDA00013282</strain>
    </source>
</reference>
<evidence type="ECO:0000313" key="7">
    <source>
        <dbReference type="EMBL" id="MJX49882.1"/>
    </source>
</evidence>
<keyword evidence="1 2" id="KW-1015">Disulfide bond</keyword>
<dbReference type="PROSITE" id="PS51979">
    <property type="entry name" value="YEBF_CMI"/>
    <property type="match status" value="1"/>
</dbReference>
<dbReference type="Gene3D" id="3.10.450.300">
    <property type="entry name" value="YebF/Colicin-M immunity protein"/>
    <property type="match status" value="1"/>
</dbReference>
<name>A0A344SQV4_SALER</name>
<gene>
    <name evidence="3" type="ORF">CBX34_14465</name>
    <name evidence="7" type="ORF">DTA53_24445</name>
    <name evidence="4" type="ORF">ED173_21330</name>
    <name evidence="5" type="ORF">EEM47_14750</name>
    <name evidence="6" type="ORF">EEN88_22640</name>
</gene>
<evidence type="ECO:0000313" key="4">
    <source>
        <dbReference type="EMBL" id="MFX65386.1"/>
    </source>
</evidence>
<evidence type="ECO:0000256" key="1">
    <source>
        <dbReference type="ARBA" id="ARBA00023157"/>
    </source>
</evidence>
<dbReference type="InterPro" id="IPR025603">
    <property type="entry name" value="YebF/ColM_immunity"/>
</dbReference>
<dbReference type="EMBL" id="AAGWGZ010000009">
    <property type="protein sequence ID" value="EBS6848857.1"/>
    <property type="molecule type" value="Genomic_DNA"/>
</dbReference>
<comment type="caution">
    <text evidence="4">The sequence shown here is derived from an EMBL/GenBank/DDBJ whole genome shotgun (WGS) entry which is preliminary data.</text>
</comment>
<dbReference type="Proteomes" id="UP000885417">
    <property type="component" value="Unassembled WGS sequence"/>
</dbReference>
<dbReference type="EMBL" id="RNGN01000126">
    <property type="protein sequence ID" value="MFX65386.1"/>
    <property type="molecule type" value="Genomic_DNA"/>
</dbReference>
<evidence type="ECO:0000313" key="6">
    <source>
        <dbReference type="EMBL" id="MHT00525.1"/>
    </source>
</evidence>
<dbReference type="Proteomes" id="UP000885364">
    <property type="component" value="Unassembled WGS sequence"/>
</dbReference>
<evidence type="ECO:0000256" key="2">
    <source>
        <dbReference type="PROSITE-ProRule" id="PRU01323"/>
    </source>
</evidence>
<dbReference type="Pfam" id="PF13995">
    <property type="entry name" value="YebF"/>
    <property type="match status" value="1"/>
</dbReference>
<organism evidence="4">
    <name type="scientific">Salmonella enterica</name>
    <name type="common">Salmonella choleraesuis</name>
    <dbReference type="NCBI Taxonomy" id="28901"/>
    <lineage>
        <taxon>Bacteria</taxon>
        <taxon>Pseudomonadati</taxon>
        <taxon>Pseudomonadota</taxon>
        <taxon>Gammaproteobacteria</taxon>
        <taxon>Enterobacterales</taxon>
        <taxon>Enterobacteriaceae</taxon>
        <taxon>Salmonella</taxon>
    </lineage>
</organism>
<accession>A0A344SQV4</accession>
<proteinExistence type="predicted"/>
<dbReference type="EMBL" id="ROVY01000047">
    <property type="protein sequence ID" value="MHI23089.1"/>
    <property type="molecule type" value="Genomic_DNA"/>
</dbReference>
<dbReference type="EMBL" id="RNUA01000156">
    <property type="protein sequence ID" value="MHT00525.1"/>
    <property type="molecule type" value="Genomic_DNA"/>
</dbReference>
<feature type="disulfide bond" evidence="2">
    <location>
        <begin position="33"/>
        <end position="106"/>
    </location>
</feature>
<evidence type="ECO:0000313" key="5">
    <source>
        <dbReference type="EMBL" id="MHI23089.1"/>
    </source>
</evidence>
<sequence length="116" mass="13020">MSHMESKPLISNIIVSASLLFFSSLTIASTEKCNNLNEQEIISQISTDFLNNRASVWPENLMGNIGTKKPELVFSKNTIINKEIYGIPFEAIGPKNKTNFIGLYDCRTGKIEYSKE</sequence>
<evidence type="ECO:0000313" key="3">
    <source>
        <dbReference type="EMBL" id="EBS6848857.1"/>
    </source>
</evidence>